<dbReference type="OrthoDB" id="9800940at2"/>
<dbReference type="EMBL" id="MPDM01000006">
    <property type="protein sequence ID" value="OKL48072.1"/>
    <property type="molecule type" value="Genomic_DNA"/>
</dbReference>
<dbReference type="STRING" id="156892.BM477_06295"/>
<dbReference type="RefSeq" id="WP_075361841.1">
    <property type="nucleotide sequence ID" value="NZ_MPDM01000006.1"/>
</dbReference>
<protein>
    <recommendedName>
        <fullName evidence="1">Metallo-beta-lactamase domain-containing protein</fullName>
    </recommendedName>
</protein>
<organism evidence="2 3">
    <name type="scientific">Boudabousia marimammalium</name>
    <dbReference type="NCBI Taxonomy" id="156892"/>
    <lineage>
        <taxon>Bacteria</taxon>
        <taxon>Bacillati</taxon>
        <taxon>Actinomycetota</taxon>
        <taxon>Actinomycetes</taxon>
        <taxon>Actinomycetales</taxon>
        <taxon>Actinomycetaceae</taxon>
        <taxon>Boudabousia</taxon>
    </lineage>
</organism>
<dbReference type="PANTHER" id="PTHR46018">
    <property type="entry name" value="ZINC PHOSPHODIESTERASE ELAC PROTEIN 1"/>
    <property type="match status" value="1"/>
</dbReference>
<dbReference type="InterPro" id="IPR036866">
    <property type="entry name" value="RibonucZ/Hydroxyglut_hydro"/>
</dbReference>
<feature type="domain" description="Metallo-beta-lactamase" evidence="1">
    <location>
        <begin position="40"/>
        <end position="254"/>
    </location>
</feature>
<reference evidence="3" key="1">
    <citation type="submission" date="2016-11" db="EMBL/GenBank/DDBJ databases">
        <title>Actinomyces gypaetusis sp. nov. isolated from Gypaetus barbatus in Qinghai Tibet Plateau China.</title>
        <authorList>
            <person name="Meng X."/>
        </authorList>
    </citation>
    <scope>NUCLEOTIDE SEQUENCE [LARGE SCALE GENOMIC DNA]</scope>
    <source>
        <strain evidence="3">DSM 15383</strain>
    </source>
</reference>
<gene>
    <name evidence="2" type="ORF">BM477_06295</name>
</gene>
<comment type="caution">
    <text evidence="2">The sequence shown here is derived from an EMBL/GenBank/DDBJ whole genome shotgun (WGS) entry which is preliminary data.</text>
</comment>
<name>A0A1Q5PLZ1_9ACTO</name>
<dbReference type="SUPFAM" id="SSF56281">
    <property type="entry name" value="Metallo-hydrolase/oxidoreductase"/>
    <property type="match status" value="1"/>
</dbReference>
<keyword evidence="3" id="KW-1185">Reference proteome</keyword>
<evidence type="ECO:0000313" key="2">
    <source>
        <dbReference type="EMBL" id="OKL48072.1"/>
    </source>
</evidence>
<dbReference type="PANTHER" id="PTHR46018:SF4">
    <property type="entry name" value="METALLO-HYDROLASE YHFI-RELATED"/>
    <property type="match status" value="1"/>
</dbReference>
<evidence type="ECO:0000313" key="3">
    <source>
        <dbReference type="Proteomes" id="UP000186465"/>
    </source>
</evidence>
<sequence length="286" mass="30327">MKLTIVGCTGSMSGPKSAASSYLLQAPGPDGNGGTRIWSILLDLGPGGYGQMWNYLKPTELDAVALTHLHADHCADLVSLHVFQKWAPCSSGGTISLIGPKGTTERIGQIDGNTQGSYDHEFDVTVISAHNREVEIGPFKITAFPAWHPVRAWSYRIEGPAGFPTDEIGNAKQLGPVTQTQTAVFTYTGDTDLHDPTIAAANGANLLLAEAGFTATEVPTNPDGSETRGIHMTAERTGQLAKSAGVGALVATHIQPWTEAEVVEQEINSTWDGPFEIAESGKSYLI</sequence>
<dbReference type="CDD" id="cd07716">
    <property type="entry name" value="RNaseZ_short-form-like_MBL-fold"/>
    <property type="match status" value="1"/>
</dbReference>
<dbReference type="Pfam" id="PF12706">
    <property type="entry name" value="Lactamase_B_2"/>
    <property type="match status" value="1"/>
</dbReference>
<dbReference type="Proteomes" id="UP000186465">
    <property type="component" value="Unassembled WGS sequence"/>
</dbReference>
<proteinExistence type="predicted"/>
<dbReference type="InterPro" id="IPR001279">
    <property type="entry name" value="Metallo-B-lactamas"/>
</dbReference>
<dbReference type="GO" id="GO:0042781">
    <property type="term" value="F:3'-tRNA processing endoribonuclease activity"/>
    <property type="evidence" value="ECO:0007669"/>
    <property type="project" value="TreeGrafter"/>
</dbReference>
<dbReference type="Gene3D" id="3.60.15.10">
    <property type="entry name" value="Ribonuclease Z/Hydroxyacylglutathione hydrolase-like"/>
    <property type="match status" value="1"/>
</dbReference>
<accession>A0A1Q5PLZ1</accession>
<dbReference type="AlphaFoldDB" id="A0A1Q5PLZ1"/>
<evidence type="ECO:0000259" key="1">
    <source>
        <dbReference type="Pfam" id="PF12706"/>
    </source>
</evidence>